<proteinExistence type="inferred from homology"/>
<dbReference type="AlphaFoldDB" id="A0A2N9M7F5"/>
<evidence type="ECO:0000256" key="6">
    <source>
        <dbReference type="ARBA" id="ARBA00023295"/>
    </source>
</evidence>
<keyword evidence="4" id="KW-0378">Hydrolase</keyword>
<dbReference type="GO" id="GO:0033926">
    <property type="term" value="F:endo-alpha-N-acetylgalactosaminidase activity"/>
    <property type="evidence" value="ECO:0007669"/>
    <property type="project" value="InterPro"/>
</dbReference>
<dbReference type="GO" id="GO:0004564">
    <property type="term" value="F:beta-fructofuranosidase activity"/>
    <property type="evidence" value="ECO:0007669"/>
    <property type="project" value="UniProtKB-EC"/>
</dbReference>
<comment type="similarity">
    <text evidence="2">Belongs to the glycosyl hydrolase 100 family.</text>
</comment>
<evidence type="ECO:0000256" key="1">
    <source>
        <dbReference type="ARBA" id="ARBA00000094"/>
    </source>
</evidence>
<dbReference type="Pfam" id="PF12899">
    <property type="entry name" value="Glyco_hydro_100"/>
    <property type="match status" value="1"/>
</dbReference>
<comment type="catalytic activity">
    <reaction evidence="1">
        <text>Hydrolysis of terminal non-reducing beta-D-fructofuranoside residues in beta-D-fructofuranosides.</text>
        <dbReference type="EC" id="3.2.1.26"/>
    </reaction>
</comment>
<name>A0A2N9M7F5_9BACT</name>
<dbReference type="SUPFAM" id="SSF48208">
    <property type="entry name" value="Six-hairpin glycosidases"/>
    <property type="match status" value="1"/>
</dbReference>
<evidence type="ECO:0000256" key="2">
    <source>
        <dbReference type="ARBA" id="ARBA00007671"/>
    </source>
</evidence>
<gene>
    <name evidence="7" type="ORF">SBA5_880040</name>
</gene>
<dbReference type="Proteomes" id="UP000239735">
    <property type="component" value="Unassembled WGS sequence"/>
</dbReference>
<evidence type="ECO:0000256" key="3">
    <source>
        <dbReference type="ARBA" id="ARBA00012758"/>
    </source>
</evidence>
<dbReference type="Gene3D" id="1.50.10.10">
    <property type="match status" value="1"/>
</dbReference>
<dbReference type="InterPro" id="IPR012341">
    <property type="entry name" value="6hp_glycosidase-like_sf"/>
</dbReference>
<dbReference type="GO" id="GO:0005975">
    <property type="term" value="P:carbohydrate metabolic process"/>
    <property type="evidence" value="ECO:0007669"/>
    <property type="project" value="InterPro"/>
</dbReference>
<dbReference type="OrthoDB" id="49490at2"/>
<keyword evidence="5" id="KW-0119">Carbohydrate metabolism</keyword>
<dbReference type="EMBL" id="OKRB01000150">
    <property type="protein sequence ID" value="SPE31372.1"/>
    <property type="molecule type" value="Genomic_DNA"/>
</dbReference>
<evidence type="ECO:0000256" key="4">
    <source>
        <dbReference type="ARBA" id="ARBA00022801"/>
    </source>
</evidence>
<keyword evidence="6" id="KW-0326">Glycosidase</keyword>
<protein>
    <recommendedName>
        <fullName evidence="3">beta-fructofuranosidase</fullName>
        <ecNumber evidence="3">3.2.1.26</ecNumber>
    </recommendedName>
</protein>
<evidence type="ECO:0000313" key="8">
    <source>
        <dbReference type="Proteomes" id="UP000239735"/>
    </source>
</evidence>
<sequence length="409" mass="46292">MSFDDKSRIVIEQAKDAALRILLHNAQGPFDGLPRTAGWGYPEPYTRDLMISALGFLATGSEQLADALERTLVALANNQTVHGHIPSFAHDPDNRGSSDSTPLFLFGLALYRLSTNQPEFLLEAAEKAQRWMRFQSPDDRVMVAQLPTSDWRDEQYVMGYGLYVNMIVYAYLRLFGEHESAEQLRGLMSRLEVSGELKNSYEQEALVEPTAPYYALYSYKVMGSDRFDLLGNSLAILTGIASLQWAAKMLPWIEAECEAMRGRGELAVDLPPCLFPYIRPHHADWLPRYERYNRPGDYHNGGVWPFVCGFYVAACVAAGEMDLAERKLFALTELVKPWHENAAEWGFNEWIHAQTGKPSGRDWQTWSAAMYLYAAECVRQQGTPFFGEIRGPSLNAEGEPQRTSNHFRL</sequence>
<accession>A0A2N9M7F5</accession>
<reference evidence="8" key="1">
    <citation type="submission" date="2018-02" db="EMBL/GenBank/DDBJ databases">
        <authorList>
            <person name="Hausmann B."/>
        </authorList>
    </citation>
    <scope>NUCLEOTIDE SEQUENCE [LARGE SCALE GENOMIC DNA]</scope>
    <source>
        <strain evidence="8">Peat soil MAG SbA5</strain>
    </source>
</reference>
<dbReference type="InterPro" id="IPR024746">
    <property type="entry name" value="Glyco_hydro_100"/>
</dbReference>
<organism evidence="7 8">
    <name type="scientific">Candidatus Sulfuritelmatomonas gaucii</name>
    <dbReference type="NCBI Taxonomy" id="2043161"/>
    <lineage>
        <taxon>Bacteria</taxon>
        <taxon>Pseudomonadati</taxon>
        <taxon>Acidobacteriota</taxon>
        <taxon>Terriglobia</taxon>
        <taxon>Terriglobales</taxon>
        <taxon>Acidobacteriaceae</taxon>
        <taxon>Candidatus Sulfuritelmatomonas</taxon>
    </lineage>
</organism>
<dbReference type="EC" id="3.2.1.26" evidence="3"/>
<evidence type="ECO:0000256" key="5">
    <source>
        <dbReference type="ARBA" id="ARBA00023277"/>
    </source>
</evidence>
<dbReference type="InterPro" id="IPR008928">
    <property type="entry name" value="6-hairpin_glycosidase_sf"/>
</dbReference>
<evidence type="ECO:0000313" key="7">
    <source>
        <dbReference type="EMBL" id="SPE31372.1"/>
    </source>
</evidence>